<protein>
    <submittedName>
        <fullName evidence="1">Uncharacterized protein</fullName>
    </submittedName>
</protein>
<evidence type="ECO:0000313" key="1">
    <source>
        <dbReference type="EMBL" id="KDF00614.1"/>
    </source>
</evidence>
<dbReference type="AlphaFoldDB" id="A0A064CPG3"/>
<name>A0A064CPG3_9MYCO</name>
<gene>
    <name evidence="1" type="ORF">Y900_017100</name>
</gene>
<proteinExistence type="predicted"/>
<dbReference type="EMBL" id="JALN02000001">
    <property type="protein sequence ID" value="KDF00614.1"/>
    <property type="molecule type" value="Genomic_DNA"/>
</dbReference>
<dbReference type="Proteomes" id="UP000022835">
    <property type="component" value="Unassembled WGS sequence"/>
</dbReference>
<comment type="caution">
    <text evidence="1">The sequence shown here is derived from an EMBL/GenBank/DDBJ whole genome shotgun (WGS) entry which is preliminary data.</text>
</comment>
<evidence type="ECO:0000313" key="2">
    <source>
        <dbReference type="Proteomes" id="UP000022835"/>
    </source>
</evidence>
<sequence>MSHLTSTSAGDSRQAEHFRRILAERRAEVDARLADDARRLAARRRAGSTCGVKSIRHRMRKLQRQRDEMDRMLSGLDSLAGAAVTS</sequence>
<reference evidence="1" key="1">
    <citation type="submission" date="2014-05" db="EMBL/GenBank/DDBJ databases">
        <title>Genome sequence of Mycobacterium aromaticivorans strain JS19b1T (= DSM 45407T).</title>
        <authorList>
            <person name="Kwak Y."/>
            <person name="Park G.-S."/>
            <person name="Li Q.X."/>
            <person name="Lee S.-E."/>
            <person name="Shin J.-H."/>
        </authorList>
    </citation>
    <scope>NUCLEOTIDE SEQUENCE [LARGE SCALE GENOMIC DNA]</scope>
    <source>
        <strain evidence="1">JS19b1</strain>
    </source>
</reference>
<dbReference type="STRING" id="1440774.Y900_017100"/>
<keyword evidence="2" id="KW-1185">Reference proteome</keyword>
<organism evidence="1 2">
    <name type="scientific">Mycolicibacterium aromaticivorans JS19b1 = JCM 16368</name>
    <dbReference type="NCBI Taxonomy" id="1440774"/>
    <lineage>
        <taxon>Bacteria</taxon>
        <taxon>Bacillati</taxon>
        <taxon>Actinomycetota</taxon>
        <taxon>Actinomycetes</taxon>
        <taxon>Mycobacteriales</taxon>
        <taxon>Mycobacteriaceae</taxon>
        <taxon>Mycolicibacterium</taxon>
    </lineage>
</organism>
<accession>A0A064CPG3</accession>